<evidence type="ECO:0000313" key="12">
    <source>
        <dbReference type="Proteomes" id="UP000054321"/>
    </source>
</evidence>
<gene>
    <name evidence="11" type="ORF">OIDMADRAFT_188172</name>
</gene>
<evidence type="ECO:0000256" key="4">
    <source>
        <dbReference type="ARBA" id="ARBA00022692"/>
    </source>
</evidence>
<dbReference type="InterPro" id="IPR003663">
    <property type="entry name" value="Sugar/inositol_transpt"/>
</dbReference>
<evidence type="ECO:0000256" key="2">
    <source>
        <dbReference type="ARBA" id="ARBA00010992"/>
    </source>
</evidence>
<evidence type="ECO:0000313" key="11">
    <source>
        <dbReference type="EMBL" id="KIN08598.1"/>
    </source>
</evidence>
<keyword evidence="4 9" id="KW-0812">Transmembrane</keyword>
<accession>A0A0C3E2S6</accession>
<protein>
    <recommendedName>
        <fullName evidence="10">Major facilitator superfamily (MFS) profile domain-containing protein</fullName>
    </recommendedName>
</protein>
<feature type="transmembrane region" description="Helical" evidence="9">
    <location>
        <begin position="93"/>
        <end position="111"/>
    </location>
</feature>
<feature type="transmembrane region" description="Helical" evidence="9">
    <location>
        <begin position="180"/>
        <end position="203"/>
    </location>
</feature>
<dbReference type="InterPro" id="IPR036259">
    <property type="entry name" value="MFS_trans_sf"/>
</dbReference>
<sequence>MSLWQGIKLYPKAIGWSVLLSTAIIMEGYDGVLMGSFYAYPAFQAKYGQLLPDGTVGLSAPWQAGLSNGVNVGEILGLFVNGIVSERYGYRKTMIVSLIATIAFIFVNFFAQNVETLLAGEILIGIPLGVFQTLTVTYASEVCPVVLRAYLTTYVNLCWVIGQFIASGVLRALIHRTDEWAYRIPFAIQWIWPIPIIIGVFLAPESPWWLARKGRTEEAARSLQRLTESTDTDFEVQNIVAMMVYTNELEREIQEGTTYLDCFNGIDLRRTEIVCIVWAAQNLCGSGLMGYSTYFYRQAGLSTDGAFNMSLAQYAIGMVGTVFSWVLMSYFGRRTLYLGGLMCLFVFLMVVGFVALANQTDATAWVTGSMLLVYTFLYDSSVGPVCYSLVAEIPSTRLRTKSVVLARNLYNIISIVNGVIIPFMLNPEAWNWKGKAGFFWGSLCFCCVVWTFFRLPEPNGRTFGELDVLFKQRISARKFSSTSVDAFQIRVAENEAASDGDENKGYAS</sequence>
<comment type="similarity">
    <text evidence="2 8">Belongs to the major facilitator superfamily. Sugar transporter (TC 2.A.1.1) family.</text>
</comment>
<keyword evidence="5 9" id="KW-1133">Transmembrane helix</keyword>
<organism evidence="11 12">
    <name type="scientific">Oidiodendron maius (strain Zn)</name>
    <dbReference type="NCBI Taxonomy" id="913774"/>
    <lineage>
        <taxon>Eukaryota</taxon>
        <taxon>Fungi</taxon>
        <taxon>Dikarya</taxon>
        <taxon>Ascomycota</taxon>
        <taxon>Pezizomycotina</taxon>
        <taxon>Leotiomycetes</taxon>
        <taxon>Leotiomycetes incertae sedis</taxon>
        <taxon>Myxotrichaceae</taxon>
        <taxon>Oidiodendron</taxon>
    </lineage>
</organism>
<dbReference type="GO" id="GO:0016020">
    <property type="term" value="C:membrane"/>
    <property type="evidence" value="ECO:0007669"/>
    <property type="project" value="UniProtKB-SubCell"/>
</dbReference>
<dbReference type="PROSITE" id="PS00217">
    <property type="entry name" value="SUGAR_TRANSPORT_2"/>
    <property type="match status" value="1"/>
</dbReference>
<dbReference type="Pfam" id="PF00083">
    <property type="entry name" value="Sugar_tr"/>
    <property type="match status" value="1"/>
</dbReference>
<keyword evidence="6 9" id="KW-0472">Membrane</keyword>
<dbReference type="PANTHER" id="PTHR48022">
    <property type="entry name" value="PLASTIDIC GLUCOSE TRANSPORTER 4"/>
    <property type="match status" value="1"/>
</dbReference>
<keyword evidence="3 8" id="KW-0813">Transport</keyword>
<feature type="transmembrane region" description="Helical" evidence="9">
    <location>
        <begin position="117"/>
        <end position="139"/>
    </location>
</feature>
<keyword evidence="12" id="KW-1185">Reference proteome</keyword>
<dbReference type="Proteomes" id="UP000054321">
    <property type="component" value="Unassembled WGS sequence"/>
</dbReference>
<feature type="transmembrane region" description="Helical" evidence="9">
    <location>
        <begin position="362"/>
        <end position="387"/>
    </location>
</feature>
<dbReference type="InterPro" id="IPR020846">
    <property type="entry name" value="MFS_dom"/>
</dbReference>
<dbReference type="GO" id="GO:0000023">
    <property type="term" value="P:maltose metabolic process"/>
    <property type="evidence" value="ECO:0007669"/>
    <property type="project" value="UniProtKB-KW"/>
</dbReference>
<evidence type="ECO:0000256" key="6">
    <source>
        <dbReference type="ARBA" id="ARBA00023136"/>
    </source>
</evidence>
<dbReference type="Gene3D" id="1.20.1250.20">
    <property type="entry name" value="MFS general substrate transporter like domains"/>
    <property type="match status" value="1"/>
</dbReference>
<evidence type="ECO:0000256" key="7">
    <source>
        <dbReference type="ARBA" id="ARBA00026248"/>
    </source>
</evidence>
<dbReference type="AlphaFoldDB" id="A0A0C3E2S6"/>
<dbReference type="FunFam" id="1.20.1250.20:FF:000149">
    <property type="entry name" value="MFS transporter, SP family, general alpha glucoside:H+ symporter"/>
    <property type="match status" value="1"/>
</dbReference>
<dbReference type="GO" id="GO:0005351">
    <property type="term" value="F:carbohydrate:proton symporter activity"/>
    <property type="evidence" value="ECO:0007669"/>
    <property type="project" value="TreeGrafter"/>
</dbReference>
<feature type="transmembrane region" description="Helical" evidence="9">
    <location>
        <begin position="151"/>
        <end position="174"/>
    </location>
</feature>
<dbReference type="NCBIfam" id="TIGR00879">
    <property type="entry name" value="SP"/>
    <property type="match status" value="1"/>
</dbReference>
<evidence type="ECO:0000256" key="5">
    <source>
        <dbReference type="ARBA" id="ARBA00022989"/>
    </source>
</evidence>
<dbReference type="OrthoDB" id="6612291at2759"/>
<dbReference type="InterPro" id="IPR050360">
    <property type="entry name" value="MFS_Sugar_Transporters"/>
</dbReference>
<keyword evidence="7" id="KW-0462">Maltose metabolism</keyword>
<evidence type="ECO:0000259" key="10">
    <source>
        <dbReference type="PROSITE" id="PS50850"/>
    </source>
</evidence>
<dbReference type="SUPFAM" id="SSF103473">
    <property type="entry name" value="MFS general substrate transporter"/>
    <property type="match status" value="1"/>
</dbReference>
<dbReference type="PANTHER" id="PTHR48022:SF5">
    <property type="entry name" value="ALPHA-GLUCOSIDES PERMEASE MPH2-RELATED"/>
    <property type="match status" value="1"/>
</dbReference>
<reference evidence="11 12" key="1">
    <citation type="submission" date="2014-04" db="EMBL/GenBank/DDBJ databases">
        <authorList>
            <consortium name="DOE Joint Genome Institute"/>
            <person name="Kuo A."/>
            <person name="Martino E."/>
            <person name="Perotto S."/>
            <person name="Kohler A."/>
            <person name="Nagy L.G."/>
            <person name="Floudas D."/>
            <person name="Copeland A."/>
            <person name="Barry K.W."/>
            <person name="Cichocki N."/>
            <person name="Veneault-Fourrey C."/>
            <person name="LaButti K."/>
            <person name="Lindquist E.A."/>
            <person name="Lipzen A."/>
            <person name="Lundell T."/>
            <person name="Morin E."/>
            <person name="Murat C."/>
            <person name="Sun H."/>
            <person name="Tunlid A."/>
            <person name="Henrissat B."/>
            <person name="Grigoriev I.V."/>
            <person name="Hibbett D.S."/>
            <person name="Martin F."/>
            <person name="Nordberg H.P."/>
            <person name="Cantor M.N."/>
            <person name="Hua S.X."/>
        </authorList>
    </citation>
    <scope>NUCLEOTIDE SEQUENCE [LARGE SCALE GENOMIC DNA]</scope>
    <source>
        <strain evidence="11 12">Zn</strain>
    </source>
</reference>
<evidence type="ECO:0000256" key="8">
    <source>
        <dbReference type="RuleBase" id="RU003346"/>
    </source>
</evidence>
<evidence type="ECO:0000256" key="3">
    <source>
        <dbReference type="ARBA" id="ARBA00022448"/>
    </source>
</evidence>
<evidence type="ECO:0000256" key="9">
    <source>
        <dbReference type="SAM" id="Phobius"/>
    </source>
</evidence>
<reference evidence="12" key="2">
    <citation type="submission" date="2015-01" db="EMBL/GenBank/DDBJ databases">
        <title>Evolutionary Origins and Diversification of the Mycorrhizal Mutualists.</title>
        <authorList>
            <consortium name="DOE Joint Genome Institute"/>
            <consortium name="Mycorrhizal Genomics Consortium"/>
            <person name="Kohler A."/>
            <person name="Kuo A."/>
            <person name="Nagy L.G."/>
            <person name="Floudas D."/>
            <person name="Copeland A."/>
            <person name="Barry K.W."/>
            <person name="Cichocki N."/>
            <person name="Veneault-Fourrey C."/>
            <person name="LaButti K."/>
            <person name="Lindquist E.A."/>
            <person name="Lipzen A."/>
            <person name="Lundell T."/>
            <person name="Morin E."/>
            <person name="Murat C."/>
            <person name="Riley R."/>
            <person name="Ohm R."/>
            <person name="Sun H."/>
            <person name="Tunlid A."/>
            <person name="Henrissat B."/>
            <person name="Grigoriev I.V."/>
            <person name="Hibbett D.S."/>
            <person name="Martin F."/>
        </authorList>
    </citation>
    <scope>NUCLEOTIDE SEQUENCE [LARGE SCALE GENOMIC DNA]</scope>
    <source>
        <strain evidence="12">Zn</strain>
    </source>
</reference>
<feature type="transmembrane region" description="Helical" evidence="9">
    <location>
        <begin position="437"/>
        <end position="453"/>
    </location>
</feature>
<dbReference type="PROSITE" id="PS50850">
    <property type="entry name" value="MFS"/>
    <property type="match status" value="1"/>
</dbReference>
<dbReference type="FunCoup" id="A0A0C3E2S6">
    <property type="interactions" value="62"/>
</dbReference>
<evidence type="ECO:0000256" key="1">
    <source>
        <dbReference type="ARBA" id="ARBA00004141"/>
    </source>
</evidence>
<feature type="transmembrane region" description="Helical" evidence="9">
    <location>
        <begin position="408"/>
        <end position="425"/>
    </location>
</feature>
<feature type="transmembrane region" description="Helical" evidence="9">
    <location>
        <begin position="273"/>
        <end position="291"/>
    </location>
</feature>
<comment type="subcellular location">
    <subcellularLocation>
        <location evidence="1">Membrane</location>
        <topology evidence="1">Multi-pass membrane protein</topology>
    </subcellularLocation>
</comment>
<dbReference type="InParanoid" id="A0A0C3E2S6"/>
<feature type="domain" description="Major facilitator superfamily (MFS) profile" evidence="10">
    <location>
        <begin position="16"/>
        <end position="459"/>
    </location>
</feature>
<dbReference type="HOGENOM" id="CLU_001265_11_5_1"/>
<dbReference type="EMBL" id="KN832870">
    <property type="protein sequence ID" value="KIN08598.1"/>
    <property type="molecule type" value="Genomic_DNA"/>
</dbReference>
<dbReference type="InterPro" id="IPR005829">
    <property type="entry name" value="Sugar_transporter_CS"/>
</dbReference>
<name>A0A0C3E2S6_OIDMZ</name>
<proteinExistence type="inferred from homology"/>
<dbReference type="InterPro" id="IPR005828">
    <property type="entry name" value="MFS_sugar_transport-like"/>
</dbReference>
<feature type="transmembrane region" description="Helical" evidence="9">
    <location>
        <begin position="335"/>
        <end position="356"/>
    </location>
</feature>
<feature type="transmembrane region" description="Helical" evidence="9">
    <location>
        <begin position="311"/>
        <end position="328"/>
    </location>
</feature>